<organism evidence="1">
    <name type="scientific">Serratia marcescens</name>
    <dbReference type="NCBI Taxonomy" id="615"/>
    <lineage>
        <taxon>Bacteria</taxon>
        <taxon>Pseudomonadati</taxon>
        <taxon>Pseudomonadota</taxon>
        <taxon>Gammaproteobacteria</taxon>
        <taxon>Enterobacterales</taxon>
        <taxon>Yersiniaceae</taxon>
        <taxon>Serratia</taxon>
    </lineage>
</organism>
<protein>
    <submittedName>
        <fullName evidence="1">Uncharacterized protein</fullName>
    </submittedName>
</protein>
<sequence>MADEAALWQQRHHYAKLVEATTVQPTSLKIHLFKAKQEQVSVNSQNAQFGRIGRKIKQAGYCRERSALGWDRLLPPATVRVSPVNGDRIDDGASGSSA</sequence>
<gene>
    <name evidence="1" type="ORF">J4732_19760</name>
</gene>
<reference evidence="1" key="1">
    <citation type="submission" date="2021-03" db="EMBL/GenBank/DDBJ databases">
        <title>Molecular epidemiology and mechanisms of colistin and carbapenem resistance in Enterobacteriaceae from clinical isolates, the environment and porcine samples in Pretoria, South Africa.</title>
        <authorList>
            <person name="Bogoshi D."/>
            <person name="Mbelle N.M."/>
            <person name="Naidoo V."/>
            <person name="Osei Sekyere J."/>
        </authorList>
    </citation>
    <scope>NUCLEOTIDE SEQUENCE</scope>
    <source>
        <strain evidence="1">C080</strain>
    </source>
</reference>
<dbReference type="AlphaFoldDB" id="A0A939NPP2"/>
<dbReference type="EMBL" id="JAGETR010000166">
    <property type="protein sequence ID" value="MBO2007290.1"/>
    <property type="molecule type" value="Genomic_DNA"/>
</dbReference>
<name>A0A939NPP2_SERMA</name>
<evidence type="ECO:0000313" key="1">
    <source>
        <dbReference type="EMBL" id="MBO2007290.1"/>
    </source>
</evidence>
<accession>A0A939NPP2</accession>
<comment type="caution">
    <text evidence="1">The sequence shown here is derived from an EMBL/GenBank/DDBJ whole genome shotgun (WGS) entry which is preliminary data.</text>
</comment>
<proteinExistence type="predicted"/>